<keyword evidence="5 6" id="KW-0804">Transcription</keyword>
<proteinExistence type="inferred from homology"/>
<evidence type="ECO:0000256" key="4">
    <source>
        <dbReference type="ARBA" id="ARBA00023125"/>
    </source>
</evidence>
<organism evidence="9 10">
    <name type="scientific">Lentzea albidocapillata subsp. violacea</name>
    <dbReference type="NCBI Taxonomy" id="128104"/>
    <lineage>
        <taxon>Bacteria</taxon>
        <taxon>Bacillati</taxon>
        <taxon>Actinomycetota</taxon>
        <taxon>Actinomycetes</taxon>
        <taxon>Pseudonocardiales</taxon>
        <taxon>Pseudonocardiaceae</taxon>
        <taxon>Lentzea</taxon>
    </lineage>
</organism>
<dbReference type="InterPro" id="IPR007630">
    <property type="entry name" value="RNA_pol_sigma70_r4"/>
</dbReference>
<dbReference type="Gene3D" id="1.10.10.10">
    <property type="entry name" value="Winged helix-like DNA-binding domain superfamily/Winged helix DNA-binding domain"/>
    <property type="match status" value="1"/>
</dbReference>
<evidence type="ECO:0000256" key="3">
    <source>
        <dbReference type="ARBA" id="ARBA00023082"/>
    </source>
</evidence>
<dbReference type="Gene3D" id="1.10.1740.10">
    <property type="match status" value="1"/>
</dbReference>
<dbReference type="Proteomes" id="UP000199682">
    <property type="component" value="Unassembled WGS sequence"/>
</dbReference>
<dbReference type="InterPro" id="IPR007627">
    <property type="entry name" value="RNA_pol_sigma70_r2"/>
</dbReference>
<dbReference type="InterPro" id="IPR013325">
    <property type="entry name" value="RNA_pol_sigma_r2"/>
</dbReference>
<gene>
    <name evidence="9" type="ORF">SAMN04488074_101183</name>
</gene>
<dbReference type="NCBIfam" id="TIGR02937">
    <property type="entry name" value="sigma70-ECF"/>
    <property type="match status" value="1"/>
</dbReference>
<keyword evidence="3 6" id="KW-0731">Sigma factor</keyword>
<dbReference type="PROSITE" id="PS01063">
    <property type="entry name" value="SIGMA70_ECF"/>
    <property type="match status" value="1"/>
</dbReference>
<feature type="domain" description="RNA polymerase sigma-70 region 2" evidence="7">
    <location>
        <begin position="8"/>
        <end position="72"/>
    </location>
</feature>
<dbReference type="GO" id="GO:0006352">
    <property type="term" value="P:DNA-templated transcription initiation"/>
    <property type="evidence" value="ECO:0007669"/>
    <property type="project" value="InterPro"/>
</dbReference>
<evidence type="ECO:0000256" key="1">
    <source>
        <dbReference type="ARBA" id="ARBA00010641"/>
    </source>
</evidence>
<dbReference type="AlphaFoldDB" id="A0A1G8PY29"/>
<accession>A0A1G8PY29</accession>
<dbReference type="InterPro" id="IPR036388">
    <property type="entry name" value="WH-like_DNA-bd_sf"/>
</dbReference>
<evidence type="ECO:0000313" key="10">
    <source>
        <dbReference type="Proteomes" id="UP000199682"/>
    </source>
</evidence>
<dbReference type="SUPFAM" id="SSF88946">
    <property type="entry name" value="Sigma2 domain of RNA polymerase sigma factors"/>
    <property type="match status" value="1"/>
</dbReference>
<dbReference type="PANTHER" id="PTHR43133:SF52">
    <property type="entry name" value="ECF RNA POLYMERASE SIGMA FACTOR SIGL"/>
    <property type="match status" value="1"/>
</dbReference>
<keyword evidence="2 6" id="KW-0805">Transcription regulation</keyword>
<evidence type="ECO:0000256" key="6">
    <source>
        <dbReference type="RuleBase" id="RU000716"/>
    </source>
</evidence>
<evidence type="ECO:0000313" key="9">
    <source>
        <dbReference type="EMBL" id="SDI97414.1"/>
    </source>
</evidence>
<protein>
    <recommendedName>
        <fullName evidence="6">RNA polymerase sigma factor</fullName>
    </recommendedName>
</protein>
<feature type="domain" description="RNA polymerase sigma-70 region 4" evidence="8">
    <location>
        <begin position="103"/>
        <end position="151"/>
    </location>
</feature>
<dbReference type="Pfam" id="PF04545">
    <property type="entry name" value="Sigma70_r4"/>
    <property type="match status" value="1"/>
</dbReference>
<comment type="similarity">
    <text evidence="1 6">Belongs to the sigma-70 factor family. ECF subfamily.</text>
</comment>
<evidence type="ECO:0000256" key="5">
    <source>
        <dbReference type="ARBA" id="ARBA00023163"/>
    </source>
</evidence>
<dbReference type="Pfam" id="PF04542">
    <property type="entry name" value="Sigma70_r2"/>
    <property type="match status" value="1"/>
</dbReference>
<sequence length="162" mass="18279">MLRALHDGHAAALWRYALRLTGDEQLAEDIVQEALLRAWRHPEVLEQGSSASKAWLYAVARNYAIDERRSARARWEVESESPPERSRADHTDSTLDAWLVADALSTLKPEHRLVIVRAYYRGESIAELADALDVPQGTVKSRLHYGLRALRLALQENGVTGR</sequence>
<dbReference type="GO" id="GO:0003677">
    <property type="term" value="F:DNA binding"/>
    <property type="evidence" value="ECO:0007669"/>
    <property type="project" value="UniProtKB-KW"/>
</dbReference>
<dbReference type="InterPro" id="IPR014284">
    <property type="entry name" value="RNA_pol_sigma-70_dom"/>
</dbReference>
<dbReference type="NCBIfam" id="NF007227">
    <property type="entry name" value="PRK09645.1"/>
    <property type="match status" value="1"/>
</dbReference>
<name>A0A1G8PY29_9PSEU</name>
<keyword evidence="4 6" id="KW-0238">DNA-binding</keyword>
<dbReference type="InterPro" id="IPR013324">
    <property type="entry name" value="RNA_pol_sigma_r3/r4-like"/>
</dbReference>
<dbReference type="PANTHER" id="PTHR43133">
    <property type="entry name" value="RNA POLYMERASE ECF-TYPE SIGMA FACTO"/>
    <property type="match status" value="1"/>
</dbReference>
<reference evidence="10" key="1">
    <citation type="submission" date="2016-10" db="EMBL/GenBank/DDBJ databases">
        <authorList>
            <person name="Varghese N."/>
            <person name="Submissions S."/>
        </authorList>
    </citation>
    <scope>NUCLEOTIDE SEQUENCE [LARGE SCALE GENOMIC DNA]</scope>
    <source>
        <strain evidence="10">DSM 44796</strain>
    </source>
</reference>
<dbReference type="SUPFAM" id="SSF88659">
    <property type="entry name" value="Sigma3 and sigma4 domains of RNA polymerase sigma factors"/>
    <property type="match status" value="1"/>
</dbReference>
<dbReference type="CDD" id="cd06171">
    <property type="entry name" value="Sigma70_r4"/>
    <property type="match status" value="1"/>
</dbReference>
<dbReference type="EMBL" id="FNET01000001">
    <property type="protein sequence ID" value="SDI97414.1"/>
    <property type="molecule type" value="Genomic_DNA"/>
</dbReference>
<evidence type="ECO:0000259" key="8">
    <source>
        <dbReference type="Pfam" id="PF04545"/>
    </source>
</evidence>
<evidence type="ECO:0000259" key="7">
    <source>
        <dbReference type="Pfam" id="PF04542"/>
    </source>
</evidence>
<evidence type="ECO:0000256" key="2">
    <source>
        <dbReference type="ARBA" id="ARBA00023015"/>
    </source>
</evidence>
<dbReference type="InterPro" id="IPR000838">
    <property type="entry name" value="RNA_pol_sigma70_ECF_CS"/>
</dbReference>
<dbReference type="GO" id="GO:0016987">
    <property type="term" value="F:sigma factor activity"/>
    <property type="evidence" value="ECO:0007669"/>
    <property type="project" value="UniProtKB-KW"/>
</dbReference>
<dbReference type="RefSeq" id="WP_090003712.1">
    <property type="nucleotide sequence ID" value="NZ_FNET01000001.1"/>
</dbReference>
<dbReference type="InterPro" id="IPR039425">
    <property type="entry name" value="RNA_pol_sigma-70-like"/>
</dbReference>